<dbReference type="AlphaFoldDB" id="A0A3T0KPG5"/>
<dbReference type="EMBL" id="CP026095">
    <property type="protein sequence ID" value="AZV42256.1"/>
    <property type="molecule type" value="Genomic_DNA"/>
</dbReference>
<name>A0A3T0KPG5_9BACI</name>
<protein>
    <submittedName>
        <fullName evidence="1">Uncharacterized protein</fullName>
    </submittedName>
</protein>
<proteinExistence type="predicted"/>
<evidence type="ECO:0000313" key="2">
    <source>
        <dbReference type="Proteomes" id="UP000283095"/>
    </source>
</evidence>
<evidence type="ECO:0000313" key="1">
    <source>
        <dbReference type="EMBL" id="AZV42256.1"/>
    </source>
</evidence>
<accession>A0A3T0KPG5</accession>
<sequence>MIKVLLNPLFYKGNTLAYLYTDIEAVREELVGEYFLEIRGMET</sequence>
<reference evidence="1 2" key="1">
    <citation type="submission" date="2018-01" db="EMBL/GenBank/DDBJ databases">
        <title>Bacillus asahii Genome sequencing and assembly.</title>
        <authorList>
            <person name="Jiang H."/>
            <person name="Feng Y."/>
            <person name="Zhao F."/>
            <person name="Lin X."/>
        </authorList>
    </citation>
    <scope>NUCLEOTIDE SEQUENCE [LARGE SCALE GENOMIC DNA]</scope>
    <source>
        <strain evidence="1 2">OM18</strain>
    </source>
</reference>
<organism evidence="1 2">
    <name type="scientific">Peribacillus asahii</name>
    <dbReference type="NCBI Taxonomy" id="228899"/>
    <lineage>
        <taxon>Bacteria</taxon>
        <taxon>Bacillati</taxon>
        <taxon>Bacillota</taxon>
        <taxon>Bacilli</taxon>
        <taxon>Bacillales</taxon>
        <taxon>Bacillaceae</taxon>
        <taxon>Peribacillus</taxon>
    </lineage>
</organism>
<gene>
    <name evidence="1" type="ORF">BAOM_1646</name>
</gene>
<dbReference type="Proteomes" id="UP000283095">
    <property type="component" value="Chromosome"/>
</dbReference>
<dbReference type="KEGG" id="pasa:BAOM_1646"/>